<comment type="caution">
    <text evidence="2">The sequence shown here is derived from an EMBL/GenBank/DDBJ whole genome shotgun (WGS) entry which is preliminary data.</text>
</comment>
<dbReference type="Proteomes" id="UP000035721">
    <property type="component" value="Unassembled WGS sequence"/>
</dbReference>
<dbReference type="EMBL" id="CAJB01000068">
    <property type="protein sequence ID" value="CCH77049.1"/>
    <property type="molecule type" value="Genomic_DNA"/>
</dbReference>
<reference evidence="2 3" key="1">
    <citation type="journal article" date="2013" name="ISME J.">
        <title>A metabolic model for members of the genus Tetrasphaera involved in enhanced biological phosphorus removal.</title>
        <authorList>
            <person name="Kristiansen R."/>
            <person name="Nguyen H.T.T."/>
            <person name="Saunders A.M."/>
            <person name="Nielsen J.L."/>
            <person name="Wimmer R."/>
            <person name="Le V.Q."/>
            <person name="McIlroy S.J."/>
            <person name="Petrovski S."/>
            <person name="Seviour R.J."/>
            <person name="Calteau A."/>
            <person name="Nielsen K.L."/>
            <person name="Nielsen P.H."/>
        </authorList>
    </citation>
    <scope>NUCLEOTIDE SEQUENCE [LARGE SCALE GENOMIC DNA]</scope>
    <source>
        <strain evidence="2 3">T1-X7</strain>
    </source>
</reference>
<feature type="region of interest" description="Disordered" evidence="1">
    <location>
        <begin position="1"/>
        <end position="48"/>
    </location>
</feature>
<feature type="compositionally biased region" description="Basic and acidic residues" evidence="1">
    <location>
        <begin position="15"/>
        <end position="35"/>
    </location>
</feature>
<evidence type="ECO:0000256" key="1">
    <source>
        <dbReference type="SAM" id="MobiDB-lite"/>
    </source>
</evidence>
<proteinExistence type="predicted"/>
<keyword evidence="3" id="KW-1185">Reference proteome</keyword>
<name>A0A077LYJ5_9MICO</name>
<dbReference type="AlphaFoldDB" id="A0A077LYJ5"/>
<accession>A0A077LYJ5</accession>
<organism evidence="2 3">
    <name type="scientific">Nostocoides japonicum T1-X7</name>
    <dbReference type="NCBI Taxonomy" id="1194083"/>
    <lineage>
        <taxon>Bacteria</taxon>
        <taxon>Bacillati</taxon>
        <taxon>Actinomycetota</taxon>
        <taxon>Actinomycetes</taxon>
        <taxon>Micrococcales</taxon>
        <taxon>Intrasporangiaceae</taxon>
        <taxon>Nostocoides</taxon>
    </lineage>
</organism>
<evidence type="ECO:0000313" key="3">
    <source>
        <dbReference type="Proteomes" id="UP000035721"/>
    </source>
</evidence>
<protein>
    <submittedName>
        <fullName evidence="2">Uncharacterized protein</fullName>
    </submittedName>
</protein>
<evidence type="ECO:0000313" key="2">
    <source>
        <dbReference type="EMBL" id="CCH77049.1"/>
    </source>
</evidence>
<gene>
    <name evidence="2" type="ORF">BN12_160024</name>
</gene>
<sequence>MSASGEYDDNNSARAEVRPARAEKMSPPDERDDNNSARAEVGRGGPAP</sequence>
<dbReference type="STRING" id="1194083.BN12_160024"/>